<evidence type="ECO:0000256" key="7">
    <source>
        <dbReference type="SAM" id="SignalP"/>
    </source>
</evidence>
<evidence type="ECO:0000259" key="8">
    <source>
        <dbReference type="Pfam" id="PF03553"/>
    </source>
</evidence>
<dbReference type="Pfam" id="PF03553">
    <property type="entry name" value="Na_H_antiporter"/>
    <property type="match status" value="1"/>
</dbReference>
<organism evidence="9 10">
    <name type="scientific">Membranihabitans marinus</name>
    <dbReference type="NCBI Taxonomy" id="1227546"/>
    <lineage>
        <taxon>Bacteria</taxon>
        <taxon>Pseudomonadati</taxon>
        <taxon>Bacteroidota</taxon>
        <taxon>Saprospiria</taxon>
        <taxon>Saprospirales</taxon>
        <taxon>Saprospiraceae</taxon>
        <taxon>Membranihabitans</taxon>
    </lineage>
</organism>
<feature type="transmembrane region" description="Helical" evidence="6">
    <location>
        <begin position="420"/>
        <end position="437"/>
    </location>
</feature>
<evidence type="ECO:0000256" key="2">
    <source>
        <dbReference type="ARBA" id="ARBA00022475"/>
    </source>
</evidence>
<sequence length="640" mass="69360">MTRKLTILLPYFLLCVLFTQAQPSEPPADKVEVTFPEYTIESVPYEITITKGDDYSGPLSLSVNGKSQAVTLKNGVGILDLTAEKNTPVTIAASGQTFYFTPKSIPLWWSILPPLIAIALALIFREVVTSLFAGIVFGAVVLGVYAHGAMGLIYGMMRTIDTYILNALTDGGHMSIILFSMLIGGTVAVISKNGGMQGIVDHISARATTAKSGQLATWLMGIIIFFDDYANTLVVGNTMRSVTDRLRISREKLAYIVDSTAAPVASIAFVTTWIGAELGYIESGIQNLETLNEGVYATFILSLQYSFYPIFTLAFILFLILQNKDFGPMHRAETRARTTGVVSSTQTTTLLDKDDLSEFKTKKGIRSKWYNAVVPIGVIIVGTLAGLLYTGWDTEVWNNPDHALGLKLSEIIGSADSYKALLWSSLAGLIVAAIMTISQRIMNITEVITSTSSGFKTMMEAVIILTLAWSLAEITAEMHTAVFLTRFLEANITPVLIPVITFILAALVAFSTGSSWGTMAILYPLILPASWIMTESAGFEYDYALSIFHNVTASVLAGSVLGDHCSPISDTTILSSLASSCHHIDHVQTQMPYALTVGAVAIVFGIIPAAMGISSWILFPVGLVILYLIVRFFGKSYEKI</sequence>
<dbReference type="PANTHER" id="PTHR43478">
    <property type="entry name" value="NA+/H+ ANTIPORTER-RELATED"/>
    <property type="match status" value="1"/>
</dbReference>
<keyword evidence="7" id="KW-0732">Signal</keyword>
<feature type="transmembrane region" description="Helical" evidence="6">
    <location>
        <begin position="174"/>
        <end position="191"/>
    </location>
</feature>
<dbReference type="Proteomes" id="UP000753961">
    <property type="component" value="Unassembled WGS sequence"/>
</dbReference>
<dbReference type="InterPro" id="IPR018461">
    <property type="entry name" value="Na/H_Antiport_NhaC-like_C"/>
</dbReference>
<evidence type="ECO:0000256" key="1">
    <source>
        <dbReference type="ARBA" id="ARBA00004651"/>
    </source>
</evidence>
<name>A0A953HKU2_9BACT</name>
<comment type="subcellular location">
    <subcellularLocation>
        <location evidence="1">Cell membrane</location>
        <topology evidence="1">Multi-pass membrane protein</topology>
    </subcellularLocation>
</comment>
<keyword evidence="3 6" id="KW-0812">Transmembrane</keyword>
<feature type="transmembrane region" description="Helical" evidence="6">
    <location>
        <begin position="593"/>
        <end position="611"/>
    </location>
</feature>
<gene>
    <name evidence="9" type="ORF">KUV50_06365</name>
</gene>
<feature type="transmembrane region" description="Helical" evidence="6">
    <location>
        <begin position="107"/>
        <end position="124"/>
    </location>
</feature>
<feature type="signal peptide" evidence="7">
    <location>
        <begin position="1"/>
        <end position="21"/>
    </location>
</feature>
<feature type="transmembrane region" description="Helical" evidence="6">
    <location>
        <begin position="617"/>
        <end position="634"/>
    </location>
</feature>
<dbReference type="PANTHER" id="PTHR43478:SF1">
    <property type="entry name" value="NA+_H+ ANTIPORTER NHAC-LIKE C-TERMINAL DOMAIN-CONTAINING PROTEIN"/>
    <property type="match status" value="1"/>
</dbReference>
<comment type="caution">
    <text evidence="9">The sequence shown here is derived from an EMBL/GenBank/DDBJ whole genome shotgun (WGS) entry which is preliminary data.</text>
</comment>
<keyword evidence="2" id="KW-1003">Cell membrane</keyword>
<evidence type="ECO:0000313" key="10">
    <source>
        <dbReference type="Proteomes" id="UP000753961"/>
    </source>
</evidence>
<feature type="transmembrane region" description="Helical" evidence="6">
    <location>
        <begin position="369"/>
        <end position="392"/>
    </location>
</feature>
<keyword evidence="5 6" id="KW-0472">Membrane</keyword>
<feature type="transmembrane region" description="Helical" evidence="6">
    <location>
        <begin position="253"/>
        <end position="276"/>
    </location>
</feature>
<evidence type="ECO:0000256" key="6">
    <source>
        <dbReference type="SAM" id="Phobius"/>
    </source>
</evidence>
<dbReference type="RefSeq" id="WP_222579267.1">
    <property type="nucleotide sequence ID" value="NZ_JAHVHU010000006.1"/>
</dbReference>
<feature type="transmembrane region" description="Helical" evidence="6">
    <location>
        <begin position="496"/>
        <end position="523"/>
    </location>
</feature>
<evidence type="ECO:0000256" key="4">
    <source>
        <dbReference type="ARBA" id="ARBA00022989"/>
    </source>
</evidence>
<feature type="domain" description="Na+/H+ antiporter NhaC-like C-terminal" evidence="8">
    <location>
        <begin position="271"/>
        <end position="604"/>
    </location>
</feature>
<protein>
    <submittedName>
        <fullName evidence="9">Na+/H+ antiporter NhaC family protein</fullName>
    </submittedName>
</protein>
<dbReference type="GO" id="GO:0005886">
    <property type="term" value="C:plasma membrane"/>
    <property type="evidence" value="ECO:0007669"/>
    <property type="project" value="UniProtKB-SubCell"/>
</dbReference>
<proteinExistence type="predicted"/>
<reference evidence="9" key="1">
    <citation type="submission" date="2021-06" db="EMBL/GenBank/DDBJ databases">
        <title>44 bacteria genomes isolated from Dapeng, Shenzhen.</title>
        <authorList>
            <person name="Zheng W."/>
            <person name="Yu S."/>
            <person name="Huang Y."/>
        </authorList>
    </citation>
    <scope>NUCLEOTIDE SEQUENCE</scope>
    <source>
        <strain evidence="9">DP5N28-2</strain>
    </source>
</reference>
<feature type="transmembrane region" description="Helical" evidence="6">
    <location>
        <begin position="458"/>
        <end position="476"/>
    </location>
</feature>
<evidence type="ECO:0000256" key="3">
    <source>
        <dbReference type="ARBA" id="ARBA00022692"/>
    </source>
</evidence>
<feature type="chain" id="PRO_5036848280" evidence="7">
    <location>
        <begin position="22"/>
        <end position="640"/>
    </location>
</feature>
<evidence type="ECO:0000256" key="5">
    <source>
        <dbReference type="ARBA" id="ARBA00023136"/>
    </source>
</evidence>
<evidence type="ECO:0000313" key="9">
    <source>
        <dbReference type="EMBL" id="MBY5957744.1"/>
    </source>
</evidence>
<keyword evidence="10" id="KW-1185">Reference proteome</keyword>
<dbReference type="AlphaFoldDB" id="A0A953HKU2"/>
<feature type="transmembrane region" description="Helical" evidence="6">
    <location>
        <begin position="131"/>
        <end position="154"/>
    </location>
</feature>
<keyword evidence="4 6" id="KW-1133">Transmembrane helix</keyword>
<accession>A0A953HKU2</accession>
<feature type="transmembrane region" description="Helical" evidence="6">
    <location>
        <begin position="296"/>
        <end position="321"/>
    </location>
</feature>
<dbReference type="EMBL" id="JAHVHU010000006">
    <property type="protein sequence ID" value="MBY5957744.1"/>
    <property type="molecule type" value="Genomic_DNA"/>
</dbReference>